<evidence type="ECO:0000259" key="2">
    <source>
        <dbReference type="Pfam" id="PF04773"/>
    </source>
</evidence>
<keyword evidence="4" id="KW-1185">Reference proteome</keyword>
<dbReference type="InterPro" id="IPR012373">
    <property type="entry name" value="Ferrdict_sens_TM"/>
</dbReference>
<keyword evidence="1" id="KW-0812">Transmembrane</keyword>
<dbReference type="PANTHER" id="PTHR30273:SF2">
    <property type="entry name" value="PROTEIN FECR"/>
    <property type="match status" value="1"/>
</dbReference>
<reference evidence="3 4" key="1">
    <citation type="submission" date="2019-02" db="EMBL/GenBank/DDBJ databases">
        <title>Deep-cultivation of Planctomycetes and their phenomic and genomic characterization uncovers novel biology.</title>
        <authorList>
            <person name="Wiegand S."/>
            <person name="Jogler M."/>
            <person name="Boedeker C."/>
            <person name="Pinto D."/>
            <person name="Vollmers J."/>
            <person name="Rivas-Marin E."/>
            <person name="Kohn T."/>
            <person name="Peeters S.H."/>
            <person name="Heuer A."/>
            <person name="Rast P."/>
            <person name="Oberbeckmann S."/>
            <person name="Bunk B."/>
            <person name="Jeske O."/>
            <person name="Meyerdierks A."/>
            <person name="Storesund J.E."/>
            <person name="Kallscheuer N."/>
            <person name="Luecker S."/>
            <person name="Lage O.M."/>
            <person name="Pohl T."/>
            <person name="Merkel B.J."/>
            <person name="Hornburger P."/>
            <person name="Mueller R.-W."/>
            <person name="Bruemmer F."/>
            <person name="Labrenz M."/>
            <person name="Spormann A.M."/>
            <person name="Op den Camp H."/>
            <person name="Overmann J."/>
            <person name="Amann R."/>
            <person name="Jetten M.S.M."/>
            <person name="Mascher T."/>
            <person name="Medema M.H."/>
            <person name="Devos D.P."/>
            <person name="Kaster A.-K."/>
            <person name="Ovreas L."/>
            <person name="Rohde M."/>
            <person name="Galperin M.Y."/>
            <person name="Jogler C."/>
        </authorList>
    </citation>
    <scope>NUCLEOTIDE SEQUENCE [LARGE SCALE GENOMIC DNA]</scope>
    <source>
        <strain evidence="3 4">Pla175</strain>
    </source>
</reference>
<protein>
    <submittedName>
        <fullName evidence="3">FecR protein</fullName>
    </submittedName>
</protein>
<evidence type="ECO:0000256" key="1">
    <source>
        <dbReference type="SAM" id="Phobius"/>
    </source>
</evidence>
<gene>
    <name evidence="3" type="ORF">Pla175_48680</name>
</gene>
<keyword evidence="1" id="KW-0472">Membrane</keyword>
<organism evidence="3 4">
    <name type="scientific">Pirellulimonas nuda</name>
    <dbReference type="NCBI Taxonomy" id="2528009"/>
    <lineage>
        <taxon>Bacteria</taxon>
        <taxon>Pseudomonadati</taxon>
        <taxon>Planctomycetota</taxon>
        <taxon>Planctomycetia</taxon>
        <taxon>Pirellulales</taxon>
        <taxon>Lacipirellulaceae</taxon>
        <taxon>Pirellulimonas</taxon>
    </lineage>
</organism>
<accession>A0A518DIY8</accession>
<dbReference type="PANTHER" id="PTHR30273">
    <property type="entry name" value="PERIPLASMIC SIGNAL SENSOR AND SIGMA FACTOR ACTIVATOR FECR-RELATED"/>
    <property type="match status" value="1"/>
</dbReference>
<dbReference type="RefSeq" id="WP_145291556.1">
    <property type="nucleotide sequence ID" value="NZ_CP036291.1"/>
</dbReference>
<proteinExistence type="predicted"/>
<dbReference type="Gene3D" id="2.60.120.1440">
    <property type="match status" value="1"/>
</dbReference>
<name>A0A518DIY8_9BACT</name>
<dbReference type="KEGG" id="pnd:Pla175_48680"/>
<dbReference type="Proteomes" id="UP000317429">
    <property type="component" value="Chromosome"/>
</dbReference>
<feature type="domain" description="FecR protein" evidence="2">
    <location>
        <begin position="200"/>
        <end position="281"/>
    </location>
</feature>
<evidence type="ECO:0000313" key="4">
    <source>
        <dbReference type="Proteomes" id="UP000317429"/>
    </source>
</evidence>
<dbReference type="AlphaFoldDB" id="A0A518DIY8"/>
<dbReference type="EMBL" id="CP036291">
    <property type="protein sequence ID" value="QDU91440.1"/>
    <property type="molecule type" value="Genomic_DNA"/>
</dbReference>
<keyword evidence="1" id="KW-1133">Transmembrane helix</keyword>
<evidence type="ECO:0000313" key="3">
    <source>
        <dbReference type="EMBL" id="QDU91440.1"/>
    </source>
</evidence>
<dbReference type="InterPro" id="IPR006860">
    <property type="entry name" value="FecR"/>
</dbReference>
<sequence>MNRNRYEVSYCRVHDYVTSELEGAATASQRREFAALLASDESVRQIYVAYMQEQTSLRWSYANQPLDLLDEAMNEAMHGAFASRAATAERRPGGRDRVLPWAALLGFSAAAIIAGVGVWFATGGDRPHADRLAAAGDAAPVATAAGVVRQVNQDGGPVQPGIAAVATVTRMIDVRWAADSISPAELSRLRPGQTLDLMAGQVELLFDTGVEVVLEGQTHFKILTAGSAYSQHGSIGARVGEEARGFTIETPSARVIDLGTEFGVTISELGETEVAVFRGIVDLTLDGSESRAVSSITKRLNQGEALRVGSNGEFHRVFAVPSDRFPTSSPDHRLRSTVSPLISDVRDNIRDSDSKKFYKIVRGGLHEDAPAFVDRNHQWNGVDDRGIPRQLRGAEYIMPFNDDKQLRNRLEVTLYVAKPITLFVFLSDAVTIPQWLHEGGFVDTGDDIGLDEGPSRWHPTSTGRRHLATGEGKSVDTVFSIWKREVKVPSEVVLGGVERPTDIDGFNMYGIAATPLY</sequence>
<dbReference type="Pfam" id="PF04773">
    <property type="entry name" value="FecR"/>
    <property type="match status" value="1"/>
</dbReference>
<dbReference type="OrthoDB" id="256916at2"/>
<dbReference type="GO" id="GO:0016989">
    <property type="term" value="F:sigma factor antagonist activity"/>
    <property type="evidence" value="ECO:0007669"/>
    <property type="project" value="TreeGrafter"/>
</dbReference>
<feature type="transmembrane region" description="Helical" evidence="1">
    <location>
        <begin position="98"/>
        <end position="121"/>
    </location>
</feature>